<accession>A0AAV7JZJ7</accession>
<gene>
    <name evidence="3" type="ORF">LOD99_749</name>
</gene>
<feature type="domain" description="Alcohol dehydrogenase-like C-terminal" evidence="2">
    <location>
        <begin position="1"/>
        <end position="98"/>
    </location>
</feature>
<dbReference type="SUPFAM" id="SSF51735">
    <property type="entry name" value="NAD(P)-binding Rossmann-fold domains"/>
    <property type="match status" value="1"/>
</dbReference>
<dbReference type="Gene3D" id="3.40.50.720">
    <property type="entry name" value="NAD(P)-binding Rossmann-like Domain"/>
    <property type="match status" value="1"/>
</dbReference>
<evidence type="ECO:0000313" key="3">
    <source>
        <dbReference type="EMBL" id="KAI6654352.1"/>
    </source>
</evidence>
<protein>
    <submittedName>
        <fullName evidence="3">Sorbitol dehydrogenase-like</fullName>
    </submittedName>
</protein>
<dbReference type="InterPro" id="IPR013149">
    <property type="entry name" value="ADH-like_C"/>
</dbReference>
<proteinExistence type="predicted"/>
<dbReference type="PANTHER" id="PTHR43401:SF2">
    <property type="entry name" value="L-THREONINE 3-DEHYDROGENASE"/>
    <property type="match status" value="1"/>
</dbReference>
<evidence type="ECO:0000313" key="4">
    <source>
        <dbReference type="Proteomes" id="UP001165289"/>
    </source>
</evidence>
<evidence type="ECO:0000256" key="1">
    <source>
        <dbReference type="ARBA" id="ARBA00023002"/>
    </source>
</evidence>
<evidence type="ECO:0000259" key="2">
    <source>
        <dbReference type="Pfam" id="PF00107"/>
    </source>
</evidence>
<comment type="caution">
    <text evidence="3">The sequence shown here is derived from an EMBL/GenBank/DDBJ whole genome shotgun (WGS) entry which is preliminary data.</text>
</comment>
<name>A0AAV7JZJ7_9METZ</name>
<reference evidence="3 4" key="1">
    <citation type="journal article" date="2023" name="BMC Biol.">
        <title>The compact genome of the sponge Oopsacas minuta (Hexactinellida) is lacking key metazoan core genes.</title>
        <authorList>
            <person name="Santini S."/>
            <person name="Schenkelaars Q."/>
            <person name="Jourda C."/>
            <person name="Duchesne M."/>
            <person name="Belahbib H."/>
            <person name="Rocher C."/>
            <person name="Selva M."/>
            <person name="Riesgo A."/>
            <person name="Vervoort M."/>
            <person name="Leys S.P."/>
            <person name="Kodjabachian L."/>
            <person name="Le Bivic A."/>
            <person name="Borchiellini C."/>
            <person name="Claverie J.M."/>
            <person name="Renard E."/>
        </authorList>
    </citation>
    <scope>NUCLEOTIDE SEQUENCE [LARGE SCALE GENOMIC DNA]</scope>
    <source>
        <strain evidence="3">SPO-2</strain>
    </source>
</reference>
<dbReference type="GO" id="GO:0016491">
    <property type="term" value="F:oxidoreductase activity"/>
    <property type="evidence" value="ECO:0007669"/>
    <property type="project" value="UniProtKB-KW"/>
</dbReference>
<dbReference type="Gene3D" id="3.90.180.10">
    <property type="entry name" value="Medium-chain alcohol dehydrogenases, catalytic domain"/>
    <property type="match status" value="1"/>
</dbReference>
<dbReference type="InterPro" id="IPR050129">
    <property type="entry name" value="Zn_alcohol_dh"/>
</dbReference>
<dbReference type="Pfam" id="PF00107">
    <property type="entry name" value="ADH_zinc_N"/>
    <property type="match status" value="1"/>
</dbReference>
<sequence length="139" mass="15271">MGADHLLNSSSEDFKSEIDKITEGNGVGVIVEASGVSSMLTGAFNLLRRGGKIVVIGLPKADIVIKDPMRNFLIKAVTVKSVYGRKIFHTWKESERAVAEKKVRSELLVTHKIPLTKFQEAYDLLCSGKAMKILIDPSK</sequence>
<dbReference type="AlphaFoldDB" id="A0AAV7JZJ7"/>
<dbReference type="Proteomes" id="UP001165289">
    <property type="component" value="Unassembled WGS sequence"/>
</dbReference>
<keyword evidence="1" id="KW-0560">Oxidoreductase</keyword>
<dbReference type="InterPro" id="IPR036291">
    <property type="entry name" value="NAD(P)-bd_dom_sf"/>
</dbReference>
<dbReference type="EMBL" id="JAKMXF010000222">
    <property type="protein sequence ID" value="KAI6654352.1"/>
    <property type="molecule type" value="Genomic_DNA"/>
</dbReference>
<dbReference type="PANTHER" id="PTHR43401">
    <property type="entry name" value="L-THREONINE 3-DEHYDROGENASE"/>
    <property type="match status" value="1"/>
</dbReference>
<keyword evidence="4" id="KW-1185">Reference proteome</keyword>
<organism evidence="3 4">
    <name type="scientific">Oopsacas minuta</name>
    <dbReference type="NCBI Taxonomy" id="111878"/>
    <lineage>
        <taxon>Eukaryota</taxon>
        <taxon>Metazoa</taxon>
        <taxon>Porifera</taxon>
        <taxon>Hexactinellida</taxon>
        <taxon>Hexasterophora</taxon>
        <taxon>Lyssacinosida</taxon>
        <taxon>Leucopsacidae</taxon>
        <taxon>Oopsacas</taxon>
    </lineage>
</organism>